<comment type="subcellular location">
    <subcellularLocation>
        <location evidence="1">Endoplasmic reticulum membrane</location>
        <topology evidence="1">Peripheral membrane protein</topology>
    </subcellularLocation>
    <subcellularLocation>
        <location evidence="2">Preautophagosomal structure membrane</location>
        <topology evidence="2">Peripheral membrane protein</topology>
    </subcellularLocation>
</comment>
<keyword evidence="14" id="KW-1185">Reference proteome</keyword>
<feature type="region of interest" description="Disordered" evidence="12">
    <location>
        <begin position="1155"/>
        <end position="1174"/>
    </location>
</feature>
<dbReference type="GO" id="GO:0006869">
    <property type="term" value="P:lipid transport"/>
    <property type="evidence" value="ECO:0007669"/>
    <property type="project" value="UniProtKB-KW"/>
</dbReference>
<comment type="catalytic activity">
    <reaction evidence="10">
        <text>a 1,2-diacyl-sn-glycero-3-phospho-L-serine(in) = a 1,2-diacyl-sn-glycero-3-phospho-L-serine(out)</text>
        <dbReference type="Rhea" id="RHEA:38663"/>
        <dbReference type="ChEBI" id="CHEBI:57262"/>
    </reaction>
</comment>
<dbReference type="GO" id="GO:0034727">
    <property type="term" value="P:piecemeal microautophagy of the nucleus"/>
    <property type="evidence" value="ECO:0007669"/>
    <property type="project" value="TreeGrafter"/>
</dbReference>
<keyword evidence="6" id="KW-0256">Endoplasmic reticulum</keyword>
<dbReference type="GO" id="GO:0000045">
    <property type="term" value="P:autophagosome assembly"/>
    <property type="evidence" value="ECO:0007669"/>
    <property type="project" value="TreeGrafter"/>
</dbReference>
<accession>A0A0E0E0A7</accession>
<evidence type="ECO:0000256" key="9">
    <source>
        <dbReference type="ARBA" id="ARBA00023136"/>
    </source>
</evidence>
<proteinExistence type="inferred from homology"/>
<dbReference type="Proteomes" id="UP000008021">
    <property type="component" value="Chromosome 6"/>
</dbReference>
<keyword evidence="8" id="KW-0445">Lipid transport</keyword>
<dbReference type="GO" id="GO:0032266">
    <property type="term" value="F:phosphatidylinositol-3-phosphate binding"/>
    <property type="evidence" value="ECO:0007669"/>
    <property type="project" value="TreeGrafter"/>
</dbReference>
<comment type="catalytic activity">
    <reaction evidence="11">
        <text>a 1,2-diacyl-sn-glycero-3-phosphoethanolamine(in) = a 1,2-diacyl-sn-glycero-3-phosphoethanolamine(out)</text>
        <dbReference type="Rhea" id="RHEA:38895"/>
        <dbReference type="ChEBI" id="CHEBI:64612"/>
    </reaction>
</comment>
<keyword evidence="5" id="KW-0813">Transport</keyword>
<evidence type="ECO:0000313" key="13">
    <source>
        <dbReference type="EnsemblPlants" id="OMERI06G11950.2"/>
    </source>
</evidence>
<organism evidence="13">
    <name type="scientific">Oryza meridionalis</name>
    <dbReference type="NCBI Taxonomy" id="40149"/>
    <lineage>
        <taxon>Eukaryota</taxon>
        <taxon>Viridiplantae</taxon>
        <taxon>Streptophyta</taxon>
        <taxon>Embryophyta</taxon>
        <taxon>Tracheophyta</taxon>
        <taxon>Spermatophyta</taxon>
        <taxon>Magnoliopsida</taxon>
        <taxon>Liliopsida</taxon>
        <taxon>Poales</taxon>
        <taxon>Poaceae</taxon>
        <taxon>BOP clade</taxon>
        <taxon>Oryzoideae</taxon>
        <taxon>Oryzeae</taxon>
        <taxon>Oryzinae</taxon>
        <taxon>Oryza</taxon>
    </lineage>
</organism>
<evidence type="ECO:0000256" key="5">
    <source>
        <dbReference type="ARBA" id="ARBA00022448"/>
    </source>
</evidence>
<dbReference type="GO" id="GO:0061908">
    <property type="term" value="C:phagophore"/>
    <property type="evidence" value="ECO:0007669"/>
    <property type="project" value="TreeGrafter"/>
</dbReference>
<evidence type="ECO:0000256" key="1">
    <source>
        <dbReference type="ARBA" id="ARBA00004406"/>
    </source>
</evidence>
<dbReference type="GO" id="GO:0000422">
    <property type="term" value="P:autophagy of mitochondrion"/>
    <property type="evidence" value="ECO:0007669"/>
    <property type="project" value="TreeGrafter"/>
</dbReference>
<dbReference type="GO" id="GO:0034045">
    <property type="term" value="C:phagophore assembly site membrane"/>
    <property type="evidence" value="ECO:0007669"/>
    <property type="project" value="UniProtKB-SubCell"/>
</dbReference>
<reference evidence="13" key="1">
    <citation type="submission" date="2015-04" db="UniProtKB">
        <authorList>
            <consortium name="EnsemblPlants"/>
        </authorList>
    </citation>
    <scope>IDENTIFICATION</scope>
</reference>
<evidence type="ECO:0000256" key="2">
    <source>
        <dbReference type="ARBA" id="ARBA00004623"/>
    </source>
</evidence>
<name>A0A0E0E0A7_9ORYZ</name>
<comment type="similarity">
    <text evidence="3">Belongs to the ATG2 family.</text>
</comment>
<reference evidence="13" key="2">
    <citation type="submission" date="2018-05" db="EMBL/GenBank/DDBJ databases">
        <title>OmerRS3 (Oryza meridionalis Reference Sequence Version 3).</title>
        <authorList>
            <person name="Zhang J."/>
            <person name="Kudrna D."/>
            <person name="Lee S."/>
            <person name="Talag J."/>
            <person name="Welchert J."/>
            <person name="Wing R.A."/>
        </authorList>
    </citation>
    <scope>NUCLEOTIDE SEQUENCE [LARGE SCALE GENOMIC DNA]</scope>
    <source>
        <strain evidence="13">cv. OR44</strain>
    </source>
</reference>
<feature type="compositionally biased region" description="Basic and acidic residues" evidence="12">
    <location>
        <begin position="1674"/>
        <end position="1683"/>
    </location>
</feature>
<evidence type="ECO:0000256" key="10">
    <source>
        <dbReference type="ARBA" id="ARBA00024479"/>
    </source>
</evidence>
<evidence type="ECO:0000256" key="3">
    <source>
        <dbReference type="ARBA" id="ARBA00009714"/>
    </source>
</evidence>
<evidence type="ECO:0000313" key="14">
    <source>
        <dbReference type="Proteomes" id="UP000008021"/>
    </source>
</evidence>
<evidence type="ECO:0000256" key="7">
    <source>
        <dbReference type="ARBA" id="ARBA00023006"/>
    </source>
</evidence>
<evidence type="ECO:0000256" key="8">
    <source>
        <dbReference type="ARBA" id="ARBA00023055"/>
    </source>
</evidence>
<feature type="region of interest" description="Disordered" evidence="12">
    <location>
        <begin position="109"/>
        <end position="148"/>
    </location>
</feature>
<dbReference type="GO" id="GO:0061709">
    <property type="term" value="P:reticulophagy"/>
    <property type="evidence" value="ECO:0007669"/>
    <property type="project" value="TreeGrafter"/>
</dbReference>
<dbReference type="GO" id="GO:0061723">
    <property type="term" value="P:glycophagy"/>
    <property type="evidence" value="ECO:0007669"/>
    <property type="project" value="TreeGrafter"/>
</dbReference>
<evidence type="ECO:0000256" key="12">
    <source>
        <dbReference type="SAM" id="MobiDB-lite"/>
    </source>
</evidence>
<sequence>MNFFSGVWVRTMMKRLCKSLLKKRLGDLILGDLDLDQFDLQLTRGTLHLSDIALNADFVNRKLSGSAIMMKEGSIKSLLVRIPLLLNMRDCCEIVVEDLELVLAASVSSEDPSGDTECSVSGSNTDDTQKSVQAKRNGSDGNQCSTSASRDVDKGVQRIANAVTCFLTNFNIKLKNSYVVFDPQNILDNKVPEFNRSLVFRIKETEFGTNLSTDGIIKLHNFVTFHEAVIEFLKMDDVDAHALLQDDLDRGPADISSGHSTTAVLTGPIGGFSGKLNLSIPWNGLNFKKLDADISLNSLELRLQLSSIQWLMDVWDSLQRRNLVHEQSYAHNTADISRSASSYVSSSSKSGSGSVIASREHLTEDTFSQLRQEKTQEPSLPMPYLIPDWIPVLIHEDHGDPDSKYPENLSLKGSIAAIKLDEYYGSKNNDSDHPNLGAAFLNNNFCREVQASLPQSVFAYQDYHEETSRRHTNNSNDLTKVELLNTFGECVFHYDVSSSGQDGNPVSSTSLSVCLAPLVCWVHFHTIYMLLNFISKIESDVLHGEDKIHRKNDEKNVNLSMKSNVSSGGSQKVQIALSPARVIFCFPSESWDLSSPSMLDKFLVIDHTPSLKSGGDSSPHQNEMPNDVNAITPSTLVHLATGNFDIYLVRPVNDELNARTCSLSRQTFSSLKIFSVTGSNCHETGITMLWKKYPLKDPEMVSKTWSLPNLHEQKIAQNKNGKWVGVSSSTTSEDLEESSSSIRRELLRSTEFLLHIKLSCVSVHLSKKDCGILNHLLKNILDGLSDGATGNFENDSDNCMPIHDTASQTSVIFECSILDICTELDETVEVGPLLQTELEGSWNCLKLSISKFSLLSSSNVGGVNNANFLWVNHGEGELWGSITGTDDKSYEESKDVLLVVCKDSASRRGDGEGSNILSFGTAGCSVTHIMNPKFQKNYTSINVRSATAVAPGGRMDWISAICLLFSSASDGTEQPANSSTMNDSQGGEPFSSLFFLELVDVAVSYEPHFRSSALSAETPDCKYFSCLLAASLFKLHSKSASNSTATDFDIELRDLGVLICGSSSFKNVSCGYGADYLRRMGYAKIVQNTFIEAVLRIDTSFWKLELSDSQFDIGTCHDTTHGVIRLCSQLQQLYAPDMRDALDHLQSRWNSVQQANKQNMGTDVSEKSESSIDNLTDSEECKSDGLLDDIIENAFCTDQDFASYSLSGSEMDEEFGLSKAIPEANDACISLESLLVTPEASTSDDLIIESYYMPPSSSSTLYNEDQGNCAPRTVECDEGEWYNNFPTIDENHVQRNKPREEQIFQQKVKPAIFILNSDESCSLKGKVLIHDIDVKWRMYEGNDWKLAQKDTISRPCSNGRNKRSYLEFIMSALNIQFNMYPDGDIFVSKLSISAKDINICDQSTHAPWKMVLGCYNSKDYPRESCSSAFMLELESVRPEPQAPLEDYRLHLEILPLQLHLDQGQLNFLISFFQNDLCNNPNLACENENIDAQSTMYRSDTIADEALLPFFQKFDVKPLVLHINYIPRHFDPVALSKGNYAELLNIFPWKGIDLKLKQVSAMGVYGFNNICEIVAAEWLEDISKNQVHKLLKGLPPIKSLVAVSSGTKKLVSLPIKSYKKDRKLLKGMQRGAVAFIRSVSIEAVGLGVHLAAGAHDMLLKTESALTAIPPPLASREAKRTKDNVRANQPESAQEGLKKAYESLTDGFGRTASALIGNPIKVYNRGAGAGSALATAICGAPGAAVAPLSASFRAAHYTLLGIRNSLDPERKKESMYKYHGPPQL</sequence>
<dbReference type="PANTHER" id="PTHR13190">
    <property type="entry name" value="AUTOPHAGY-RELATED 2, ISOFORM A"/>
    <property type="match status" value="1"/>
</dbReference>
<keyword evidence="9" id="KW-0472">Membrane</keyword>
<dbReference type="InterPro" id="IPR026849">
    <property type="entry name" value="ATG2"/>
</dbReference>
<evidence type="ECO:0000256" key="4">
    <source>
        <dbReference type="ARBA" id="ARBA00018070"/>
    </source>
</evidence>
<dbReference type="PANTHER" id="PTHR13190:SF1">
    <property type="entry name" value="AUTOPHAGY-RELATED 2, ISOFORM A"/>
    <property type="match status" value="1"/>
</dbReference>
<dbReference type="Gramene" id="OMERI06G11950.2">
    <property type="protein sequence ID" value="OMERI06G11950.2"/>
    <property type="gene ID" value="OMERI06G11950"/>
</dbReference>
<dbReference type="GO" id="GO:0005789">
    <property type="term" value="C:endoplasmic reticulum membrane"/>
    <property type="evidence" value="ECO:0007669"/>
    <property type="project" value="UniProtKB-SubCell"/>
</dbReference>
<evidence type="ECO:0000256" key="11">
    <source>
        <dbReference type="ARBA" id="ARBA00024615"/>
    </source>
</evidence>
<protein>
    <recommendedName>
        <fullName evidence="4">Autophagy-related protein 2</fullName>
    </recommendedName>
</protein>
<feature type="region of interest" description="Disordered" evidence="12">
    <location>
        <begin position="1673"/>
        <end position="1693"/>
    </location>
</feature>
<dbReference type="Pfam" id="PF13329">
    <property type="entry name" value="ATG2_CAD"/>
    <property type="match status" value="3"/>
</dbReference>
<evidence type="ECO:0000256" key="6">
    <source>
        <dbReference type="ARBA" id="ARBA00022824"/>
    </source>
</evidence>
<dbReference type="EnsemblPlants" id="OMERI06G11950.2">
    <property type="protein sequence ID" value="OMERI06G11950.2"/>
    <property type="gene ID" value="OMERI06G11950"/>
</dbReference>
<dbReference type="GO" id="GO:0043495">
    <property type="term" value="F:protein-membrane adaptor activity"/>
    <property type="evidence" value="ECO:0007669"/>
    <property type="project" value="TreeGrafter"/>
</dbReference>
<keyword evidence="7" id="KW-0072">Autophagy</keyword>